<keyword evidence="3" id="KW-1017">Isopeptide bond</keyword>
<reference evidence="14" key="1">
    <citation type="submission" date="2021-01" db="EMBL/GenBank/DDBJ databases">
        <authorList>
            <person name="Zahm M."/>
            <person name="Roques C."/>
            <person name="Cabau C."/>
            <person name="Klopp C."/>
            <person name="Donnadieu C."/>
            <person name="Jouanno E."/>
            <person name="Lampietro C."/>
            <person name="Louis A."/>
            <person name="Herpin A."/>
            <person name="Echchiki A."/>
            <person name="Berthelot C."/>
            <person name="Parey E."/>
            <person name="Roest-Crollius H."/>
            <person name="Braasch I."/>
            <person name="Postlethwait J."/>
            <person name="Bobe J."/>
            <person name="Montfort J."/>
            <person name="Bouchez O."/>
            <person name="Begum T."/>
            <person name="Mejri S."/>
            <person name="Adams A."/>
            <person name="Chen W.-J."/>
            <person name="Guiguen Y."/>
        </authorList>
    </citation>
    <scope>NUCLEOTIDE SEQUENCE</scope>
    <source>
        <tissue evidence="14">Blood</tissue>
    </source>
</reference>
<evidence type="ECO:0000313" key="14">
    <source>
        <dbReference type="EMBL" id="KAI1882113.1"/>
    </source>
</evidence>
<dbReference type="Gene3D" id="1.25.40.210">
    <property type="entry name" value="Telomere repeat-binding factor, dimerisation domain"/>
    <property type="match status" value="1"/>
</dbReference>
<evidence type="ECO:0000256" key="5">
    <source>
        <dbReference type="ARBA" id="ARBA00022843"/>
    </source>
</evidence>
<dbReference type="GO" id="GO:0003691">
    <property type="term" value="F:double-stranded telomeric DNA binding"/>
    <property type="evidence" value="ECO:0007669"/>
    <property type="project" value="UniProtKB-UniRule"/>
</dbReference>
<dbReference type="PANTHER" id="PTHR46833">
    <property type="entry name" value="TELOMERIC REPEAT-BINDING FACTOR 2 TERF2"/>
    <property type="match status" value="1"/>
</dbReference>
<dbReference type="GO" id="GO:0042803">
    <property type="term" value="F:protein homodimerization activity"/>
    <property type="evidence" value="ECO:0007669"/>
    <property type="project" value="UniProtKB-UniRule"/>
</dbReference>
<dbReference type="GO" id="GO:0098505">
    <property type="term" value="F:G-rich strand telomeric DNA binding"/>
    <property type="evidence" value="ECO:0007669"/>
    <property type="project" value="TreeGrafter"/>
</dbReference>
<gene>
    <name evidence="14" type="ORF">AGOR_G00247340</name>
</gene>
<dbReference type="InterPro" id="IPR009057">
    <property type="entry name" value="Homeodomain-like_sf"/>
</dbReference>
<dbReference type="Proteomes" id="UP000829720">
    <property type="component" value="Unassembled WGS sequence"/>
</dbReference>
<name>A0A8T3CB04_9TELE</name>
<dbReference type="GO" id="GO:0032208">
    <property type="term" value="P:negative regulation of telomere maintenance via recombination"/>
    <property type="evidence" value="ECO:0007669"/>
    <property type="project" value="TreeGrafter"/>
</dbReference>
<dbReference type="GO" id="GO:1905839">
    <property type="term" value="P:negative regulation of telomeric D-loop disassembly"/>
    <property type="evidence" value="ECO:0007669"/>
    <property type="project" value="TreeGrafter"/>
</dbReference>
<evidence type="ECO:0000313" key="15">
    <source>
        <dbReference type="Proteomes" id="UP000829720"/>
    </source>
</evidence>
<feature type="compositionally biased region" description="Basic and acidic residues" evidence="11">
    <location>
        <begin position="347"/>
        <end position="357"/>
    </location>
</feature>
<dbReference type="OrthoDB" id="608866at2759"/>
<dbReference type="GO" id="GO:0031627">
    <property type="term" value="P:telomeric loop formation"/>
    <property type="evidence" value="ECO:0007669"/>
    <property type="project" value="TreeGrafter"/>
</dbReference>
<keyword evidence="7 10" id="KW-0238">DNA-binding</keyword>
<keyword evidence="15" id="KW-1185">Reference proteome</keyword>
<evidence type="ECO:0000256" key="9">
    <source>
        <dbReference type="ARBA" id="ARBA00023306"/>
    </source>
</evidence>
<dbReference type="GO" id="GO:0003720">
    <property type="term" value="F:telomerase activity"/>
    <property type="evidence" value="ECO:0007669"/>
    <property type="project" value="TreeGrafter"/>
</dbReference>
<evidence type="ECO:0000256" key="6">
    <source>
        <dbReference type="ARBA" id="ARBA00022895"/>
    </source>
</evidence>
<dbReference type="GO" id="GO:0005654">
    <property type="term" value="C:nucleoplasm"/>
    <property type="evidence" value="ECO:0007669"/>
    <property type="project" value="UniProtKB-ARBA"/>
</dbReference>
<dbReference type="SMART" id="SM00717">
    <property type="entry name" value="SANT"/>
    <property type="match status" value="1"/>
</dbReference>
<dbReference type="InterPro" id="IPR017930">
    <property type="entry name" value="Myb_dom"/>
</dbReference>
<dbReference type="EMBL" id="JAERUA010000025">
    <property type="protein sequence ID" value="KAI1882113.1"/>
    <property type="molecule type" value="Genomic_DNA"/>
</dbReference>
<dbReference type="PROSITE" id="PS50090">
    <property type="entry name" value="MYB_LIKE"/>
    <property type="match status" value="1"/>
</dbReference>
<dbReference type="CDD" id="cd11660">
    <property type="entry name" value="SANT_TRF"/>
    <property type="match status" value="1"/>
</dbReference>
<dbReference type="GO" id="GO:0032210">
    <property type="term" value="P:regulation of telomere maintenance via telomerase"/>
    <property type="evidence" value="ECO:0007669"/>
    <property type="project" value="TreeGrafter"/>
</dbReference>
<dbReference type="AlphaFoldDB" id="A0A8T3CB04"/>
<dbReference type="InterPro" id="IPR013867">
    <property type="entry name" value="Telomere_rpt-bd_fac_dimer_dom"/>
</dbReference>
<evidence type="ECO:0000256" key="3">
    <source>
        <dbReference type="ARBA" id="ARBA00022499"/>
    </source>
</evidence>
<evidence type="ECO:0000256" key="1">
    <source>
        <dbReference type="ARBA" id="ARBA00004574"/>
    </source>
</evidence>
<comment type="subunit">
    <text evidence="10">Homodimer.</text>
</comment>
<evidence type="ECO:0000256" key="11">
    <source>
        <dbReference type="SAM" id="MobiDB-lite"/>
    </source>
</evidence>
<evidence type="ECO:0000256" key="7">
    <source>
        <dbReference type="ARBA" id="ARBA00023125"/>
    </source>
</evidence>
<dbReference type="SUPFAM" id="SSF46689">
    <property type="entry name" value="Homeodomain-like"/>
    <property type="match status" value="1"/>
</dbReference>
<comment type="function">
    <text evidence="10">Binds the telomeric double-stranded 5'-TTAGGG-3' repeat.</text>
</comment>
<feature type="region of interest" description="Disordered" evidence="11">
    <location>
        <begin position="302"/>
        <end position="445"/>
    </location>
</feature>
<evidence type="ECO:0000256" key="8">
    <source>
        <dbReference type="ARBA" id="ARBA00023242"/>
    </source>
</evidence>
<dbReference type="PROSITE" id="PS51294">
    <property type="entry name" value="HTH_MYB"/>
    <property type="match status" value="1"/>
</dbReference>
<dbReference type="InterPro" id="IPR001005">
    <property type="entry name" value="SANT/Myb"/>
</dbReference>
<organism evidence="14 15">
    <name type="scientific">Albula goreensis</name>
    <dbReference type="NCBI Taxonomy" id="1534307"/>
    <lineage>
        <taxon>Eukaryota</taxon>
        <taxon>Metazoa</taxon>
        <taxon>Chordata</taxon>
        <taxon>Craniata</taxon>
        <taxon>Vertebrata</taxon>
        <taxon>Euteleostomi</taxon>
        <taxon>Actinopterygii</taxon>
        <taxon>Neopterygii</taxon>
        <taxon>Teleostei</taxon>
        <taxon>Albuliformes</taxon>
        <taxon>Albulidae</taxon>
        <taxon>Albula</taxon>
    </lineage>
</organism>
<dbReference type="InterPro" id="IPR030657">
    <property type="entry name" value="TERF2"/>
</dbReference>
<dbReference type="PANTHER" id="PTHR46833:SF1">
    <property type="entry name" value="TELOMERIC REPEAT-BINDING FACTOR 2"/>
    <property type="match status" value="1"/>
</dbReference>
<keyword evidence="8 10" id="KW-0539">Nucleus</keyword>
<feature type="compositionally biased region" description="Low complexity" evidence="11">
    <location>
        <begin position="239"/>
        <end position="262"/>
    </location>
</feature>
<dbReference type="SUPFAM" id="SSF63600">
    <property type="entry name" value="Telomeric repeat binding factor (TRF) dimerisation domain"/>
    <property type="match status" value="1"/>
</dbReference>
<dbReference type="GO" id="GO:0070187">
    <property type="term" value="C:shelterin complex"/>
    <property type="evidence" value="ECO:0007669"/>
    <property type="project" value="TreeGrafter"/>
</dbReference>
<keyword evidence="2" id="KW-0158">Chromosome</keyword>
<evidence type="ECO:0000256" key="4">
    <source>
        <dbReference type="ARBA" id="ARBA00022553"/>
    </source>
</evidence>
<dbReference type="GO" id="GO:0061820">
    <property type="term" value="P:telomeric D-loop disassembly"/>
    <property type="evidence" value="ECO:0007669"/>
    <property type="project" value="TreeGrafter"/>
</dbReference>
<keyword evidence="4" id="KW-0597">Phosphoprotein</keyword>
<keyword evidence="5" id="KW-0832">Ubl conjugation</keyword>
<sequence>MAESERVLVTRRQLNEISNNSERLDSVINRWCVDYYTFSALNAFKDGLYTEFCQIRDILQSLVVRPLEHSENLSRKIRVLQFLARINDGDKLDYTFDSQDSSTPLESALSVLDSISQELDIPQQDLRRVQKSIYEMLVIICIKNNEFAKAEEVLKKYFPKSSTGKKAVFMSLVQKKSASHPSLEQVTYEQFRTEMLHFSECLFTNSDPFLYKTAVKLAAKRLEIEEPRTPGQQPAPEDVSPVQPQPSESSEPSESAAISVPSGRAGGVQVRWSLLKDAYKALAEELGTSHAFAELEEAAQREAQCENAEGDCASSSRPDSPIPSASSRPRAGPRAKEVRPCTVTRLVIEEDSQRSEVESLASQEEPTAVPEKPAASPAKTTDGRESPMSPLCSPSAPYRRPRKRPLSNTQIRRIVDSDDDSSDGSKTPNGLHFRGDPQPSTSSRTLSKLLSTNHEEKDDWSDEDSLFGTSASTVFRRRNGGLKKMWTAEETEWVRQGVAKYGEGNWAKIKNSFPFKGRTSVNIKDKWRTLKKQKL</sequence>
<feature type="region of interest" description="Disordered" evidence="11">
    <location>
        <begin position="226"/>
        <end position="262"/>
    </location>
</feature>
<keyword evidence="9 10" id="KW-0131">Cell cycle</keyword>
<dbReference type="PIRSF" id="PIRSF038016">
    <property type="entry name" value="Telomere_bd-1_Pin2"/>
    <property type="match status" value="1"/>
</dbReference>
<keyword evidence="6 10" id="KW-0779">Telomere</keyword>
<dbReference type="Pfam" id="PF08558">
    <property type="entry name" value="TRF"/>
    <property type="match status" value="1"/>
</dbReference>
<evidence type="ECO:0000259" key="12">
    <source>
        <dbReference type="PROSITE" id="PS50090"/>
    </source>
</evidence>
<protein>
    <recommendedName>
        <fullName evidence="10">Telomeric repeat-binding factor</fullName>
    </recommendedName>
</protein>
<dbReference type="InterPro" id="IPR036507">
    <property type="entry name" value="Telomere_rpt-bd_fac_dimer_sf"/>
</dbReference>
<evidence type="ECO:0000256" key="10">
    <source>
        <dbReference type="PIRNR" id="PIRNR038016"/>
    </source>
</evidence>
<dbReference type="GO" id="GO:0031848">
    <property type="term" value="P:protection from non-homologous end joining at telomere"/>
    <property type="evidence" value="ECO:0007669"/>
    <property type="project" value="InterPro"/>
</dbReference>
<feature type="domain" description="HTH myb-type" evidence="13">
    <location>
        <begin position="486"/>
        <end position="535"/>
    </location>
</feature>
<dbReference type="InterPro" id="IPR017357">
    <property type="entry name" value="TERF1/2"/>
</dbReference>
<proteinExistence type="predicted"/>
<evidence type="ECO:0000256" key="2">
    <source>
        <dbReference type="ARBA" id="ARBA00022454"/>
    </source>
</evidence>
<dbReference type="Pfam" id="PF00249">
    <property type="entry name" value="Myb_DNA-binding"/>
    <property type="match status" value="1"/>
</dbReference>
<feature type="domain" description="Myb-like" evidence="12">
    <location>
        <begin position="483"/>
        <end position="531"/>
    </location>
</feature>
<comment type="subcellular location">
    <subcellularLocation>
        <location evidence="1">Chromosome</location>
        <location evidence="1">Telomere</location>
    </subcellularLocation>
    <subcellularLocation>
        <location evidence="10">Nucleus</location>
    </subcellularLocation>
</comment>
<evidence type="ECO:0000259" key="13">
    <source>
        <dbReference type="PROSITE" id="PS51294"/>
    </source>
</evidence>
<comment type="caution">
    <text evidence="14">The sequence shown here is derived from an EMBL/GenBank/DDBJ whole genome shotgun (WGS) entry which is preliminary data.</text>
</comment>
<dbReference type="GO" id="GO:0070198">
    <property type="term" value="P:protein localization to chromosome, telomeric region"/>
    <property type="evidence" value="ECO:0007669"/>
    <property type="project" value="TreeGrafter"/>
</dbReference>
<accession>A0A8T3CB04</accession>
<dbReference type="Gene3D" id="1.10.10.60">
    <property type="entry name" value="Homeodomain-like"/>
    <property type="match status" value="1"/>
</dbReference>
<feature type="compositionally biased region" description="Low complexity" evidence="11">
    <location>
        <begin position="305"/>
        <end position="332"/>
    </location>
</feature>